<dbReference type="PROSITE" id="PS50801">
    <property type="entry name" value="STAS"/>
    <property type="match status" value="1"/>
</dbReference>
<feature type="domain" description="STAS" evidence="3">
    <location>
        <begin position="1"/>
        <end position="108"/>
    </location>
</feature>
<evidence type="ECO:0000313" key="5">
    <source>
        <dbReference type="Proteomes" id="UP000266426"/>
    </source>
</evidence>
<dbReference type="InterPro" id="IPR003658">
    <property type="entry name" value="Anti-sigma_ant"/>
</dbReference>
<comment type="similarity">
    <text evidence="1 2">Belongs to the anti-sigma-factor antagonist family.</text>
</comment>
<evidence type="ECO:0000256" key="1">
    <source>
        <dbReference type="ARBA" id="ARBA00009013"/>
    </source>
</evidence>
<dbReference type="InterPro" id="IPR036513">
    <property type="entry name" value="STAS_dom_sf"/>
</dbReference>
<evidence type="ECO:0000313" key="4">
    <source>
        <dbReference type="EMBL" id="RJP59734.1"/>
    </source>
</evidence>
<dbReference type="InterPro" id="IPR002645">
    <property type="entry name" value="STAS_dom"/>
</dbReference>
<evidence type="ECO:0000256" key="2">
    <source>
        <dbReference type="RuleBase" id="RU003749"/>
    </source>
</evidence>
<dbReference type="EMBL" id="QZJZ01000043">
    <property type="protein sequence ID" value="RJP59734.1"/>
    <property type="molecule type" value="Genomic_DNA"/>
</dbReference>
<accession>A0A3A4R0X7</accession>
<dbReference type="AlphaFoldDB" id="A0A3A4R0X7"/>
<name>A0A3A4R0X7_9BACT</name>
<dbReference type="Gene3D" id="3.30.750.24">
    <property type="entry name" value="STAS domain"/>
    <property type="match status" value="1"/>
</dbReference>
<gene>
    <name evidence="4" type="ORF">C4541_05500</name>
</gene>
<proteinExistence type="inferred from homology"/>
<dbReference type="SUPFAM" id="SSF52091">
    <property type="entry name" value="SpoIIaa-like"/>
    <property type="match status" value="1"/>
</dbReference>
<dbReference type="NCBIfam" id="TIGR00377">
    <property type="entry name" value="ant_ant_sig"/>
    <property type="match status" value="1"/>
</dbReference>
<sequence>MNIAQRTFDSWIILDLNGKLNEVTAKSLTEKVQECLKNGHINLILNFRGIEFINSPGLGTLISLTKLISRNKGKLRLINLCGFVLELFKATKLNTVFDIYSSEEEAIK</sequence>
<dbReference type="GO" id="GO:0043856">
    <property type="term" value="F:anti-sigma factor antagonist activity"/>
    <property type="evidence" value="ECO:0007669"/>
    <property type="project" value="InterPro"/>
</dbReference>
<dbReference type="PANTHER" id="PTHR33495">
    <property type="entry name" value="ANTI-SIGMA FACTOR ANTAGONIST TM_1081-RELATED-RELATED"/>
    <property type="match status" value="1"/>
</dbReference>
<comment type="caution">
    <text evidence="4">The sequence shown here is derived from an EMBL/GenBank/DDBJ whole genome shotgun (WGS) entry which is preliminary data.</text>
</comment>
<dbReference type="CDD" id="cd07043">
    <property type="entry name" value="STAS_anti-anti-sigma_factors"/>
    <property type="match status" value="1"/>
</dbReference>
<protein>
    <recommendedName>
        <fullName evidence="2">Anti-sigma factor antagonist</fullName>
    </recommendedName>
</protein>
<organism evidence="4 5">
    <name type="scientific">Candidatus Auribacter fodinae</name>
    <dbReference type="NCBI Taxonomy" id="2093366"/>
    <lineage>
        <taxon>Bacteria</taxon>
        <taxon>Pseudomonadati</taxon>
        <taxon>Candidatus Auribacterota</taxon>
        <taxon>Candidatus Auribacteria</taxon>
        <taxon>Candidatus Auribacterales</taxon>
        <taxon>Candidatus Auribacteraceae</taxon>
        <taxon>Candidatus Auribacter</taxon>
    </lineage>
</organism>
<dbReference type="Pfam" id="PF01740">
    <property type="entry name" value="STAS"/>
    <property type="match status" value="1"/>
</dbReference>
<reference evidence="4 5" key="1">
    <citation type="journal article" date="2017" name="ISME J.">
        <title>Energy and carbon metabolisms in a deep terrestrial subsurface fluid microbial community.</title>
        <authorList>
            <person name="Momper L."/>
            <person name="Jungbluth S.P."/>
            <person name="Lee M.D."/>
            <person name="Amend J.P."/>
        </authorList>
    </citation>
    <scope>NUCLEOTIDE SEQUENCE [LARGE SCALE GENOMIC DNA]</scope>
    <source>
        <strain evidence="4">SURF_26</strain>
    </source>
</reference>
<dbReference type="Proteomes" id="UP000266426">
    <property type="component" value="Unassembled WGS sequence"/>
</dbReference>
<evidence type="ECO:0000259" key="3">
    <source>
        <dbReference type="PROSITE" id="PS50801"/>
    </source>
</evidence>